<organism evidence="14 15">
    <name type="scientific">Shewanella baltica (strain OS155 / ATCC BAA-1091)</name>
    <dbReference type="NCBI Taxonomy" id="325240"/>
    <lineage>
        <taxon>Bacteria</taxon>
        <taxon>Pseudomonadati</taxon>
        <taxon>Pseudomonadota</taxon>
        <taxon>Gammaproteobacteria</taxon>
        <taxon>Alteromonadales</taxon>
        <taxon>Shewanellaceae</taxon>
        <taxon>Shewanella</taxon>
    </lineage>
</organism>
<keyword evidence="14" id="KW-0614">Plasmid</keyword>
<keyword evidence="7" id="KW-0626">Porin</keyword>
<evidence type="ECO:0000313" key="15">
    <source>
        <dbReference type="Proteomes" id="UP000001557"/>
    </source>
</evidence>
<keyword evidence="8 10" id="KW-0472">Membrane</keyword>
<evidence type="ECO:0000259" key="13">
    <source>
        <dbReference type="PROSITE" id="PS51123"/>
    </source>
</evidence>
<dbReference type="Proteomes" id="UP000001557">
    <property type="component" value="Plasmid pSbal02"/>
</dbReference>
<dbReference type="PROSITE" id="PS01068">
    <property type="entry name" value="OMPA_1"/>
    <property type="match status" value="1"/>
</dbReference>
<dbReference type="InterPro" id="IPR036737">
    <property type="entry name" value="OmpA-like_sf"/>
</dbReference>
<keyword evidence="9" id="KW-0998">Cell outer membrane</keyword>
<keyword evidence="15" id="KW-1185">Reference proteome</keyword>
<dbReference type="PANTHER" id="PTHR30329">
    <property type="entry name" value="STATOR ELEMENT OF FLAGELLAR MOTOR COMPLEX"/>
    <property type="match status" value="1"/>
</dbReference>
<gene>
    <name evidence="14" type="ordered locus">Sbal_4399</name>
</gene>
<evidence type="ECO:0000256" key="5">
    <source>
        <dbReference type="ARBA" id="ARBA00022729"/>
    </source>
</evidence>
<dbReference type="SUPFAM" id="SSF56925">
    <property type="entry name" value="OMPA-like"/>
    <property type="match status" value="1"/>
</dbReference>
<keyword evidence="5 12" id="KW-0732">Signal</keyword>
<evidence type="ECO:0000313" key="14">
    <source>
        <dbReference type="EMBL" id="ABN63950.1"/>
    </source>
</evidence>
<dbReference type="InterPro" id="IPR006665">
    <property type="entry name" value="OmpA-like"/>
</dbReference>
<dbReference type="GO" id="GO:0046930">
    <property type="term" value="C:pore complex"/>
    <property type="evidence" value="ECO:0007669"/>
    <property type="project" value="UniProtKB-KW"/>
</dbReference>
<keyword evidence="3" id="KW-1134">Transmembrane beta strand</keyword>
<dbReference type="Gene3D" id="2.40.160.20">
    <property type="match status" value="1"/>
</dbReference>
<keyword evidence="2" id="KW-0813">Transport</keyword>
<evidence type="ECO:0000256" key="12">
    <source>
        <dbReference type="SAM" id="SignalP"/>
    </source>
</evidence>
<evidence type="ECO:0000256" key="6">
    <source>
        <dbReference type="ARBA" id="ARBA00023065"/>
    </source>
</evidence>
<evidence type="ECO:0000256" key="10">
    <source>
        <dbReference type="PROSITE-ProRule" id="PRU00473"/>
    </source>
</evidence>
<dbReference type="GO" id="GO:0006811">
    <property type="term" value="P:monoatomic ion transport"/>
    <property type="evidence" value="ECO:0007669"/>
    <property type="project" value="UniProtKB-KW"/>
</dbReference>
<evidence type="ECO:0000256" key="7">
    <source>
        <dbReference type="ARBA" id="ARBA00023114"/>
    </source>
</evidence>
<dbReference type="RefSeq" id="WP_011839965.1">
    <property type="nucleotide sequence ID" value="NC_009036.1"/>
</dbReference>
<evidence type="ECO:0000256" key="8">
    <source>
        <dbReference type="ARBA" id="ARBA00023136"/>
    </source>
</evidence>
<dbReference type="PANTHER" id="PTHR30329:SF21">
    <property type="entry name" value="LIPOPROTEIN YIAD-RELATED"/>
    <property type="match status" value="1"/>
</dbReference>
<dbReference type="KEGG" id="sbl:Sbal_4399"/>
<dbReference type="Gene3D" id="3.30.1330.60">
    <property type="entry name" value="OmpA-like domain"/>
    <property type="match status" value="1"/>
</dbReference>
<dbReference type="Pfam" id="PF13505">
    <property type="entry name" value="OMP_b-brl"/>
    <property type="match status" value="1"/>
</dbReference>
<evidence type="ECO:0000256" key="11">
    <source>
        <dbReference type="SAM" id="MobiDB-lite"/>
    </source>
</evidence>
<sequence length="333" mass="36462">MKKYLLPVYILLAPAWASTESPLFFIEAKGGYQWASDDSYKHSNPKGAIFGVSSGLQFSPAWSWDVGYQYHDDLKADATSVNVKAGLIESALRYDWYLQDNLSVYGRLGVAYWDMEKTHLSSDKLDATGLSPLGEVGVNYNFTPNVRLSAGYQYIDSIGESNTGKYDSHGFLVGLTYAFGHAAQPTLIKELSTPATKTVIVETSPQTLTFSSKSMNVIWGFDATKLSHDFIEQLAEVVEVLNTYPQARVAVLAVGHADSIGSEAYNQALSEKRAQTVANKLLELGVSPAQIEVQGEGESHPVANNQTADGRAKNRRVEVSIPSFQYQKQAVLS</sequence>
<feature type="signal peptide" evidence="12">
    <location>
        <begin position="1"/>
        <end position="17"/>
    </location>
</feature>
<dbReference type="InterPro" id="IPR006664">
    <property type="entry name" value="OMP_bac"/>
</dbReference>
<feature type="region of interest" description="Disordered" evidence="11">
    <location>
        <begin position="293"/>
        <end position="314"/>
    </location>
</feature>
<dbReference type="InterPro" id="IPR027385">
    <property type="entry name" value="Beta-barrel_OMP"/>
</dbReference>
<dbReference type="Pfam" id="PF00691">
    <property type="entry name" value="OmpA"/>
    <property type="match status" value="1"/>
</dbReference>
<dbReference type="GO" id="GO:0015288">
    <property type="term" value="F:porin activity"/>
    <property type="evidence" value="ECO:0007669"/>
    <property type="project" value="UniProtKB-KW"/>
</dbReference>
<dbReference type="EMBL" id="CP000565">
    <property type="protein sequence ID" value="ABN63950.1"/>
    <property type="molecule type" value="Genomic_DNA"/>
</dbReference>
<dbReference type="InterPro" id="IPR050330">
    <property type="entry name" value="Bact_OuterMem_StrucFunc"/>
</dbReference>
<keyword evidence="4" id="KW-0812">Transmembrane</keyword>
<geneLocation type="plasmid" evidence="14 15">
    <name>pSbal02</name>
</geneLocation>
<feature type="domain" description="OmpA-like" evidence="13">
    <location>
        <begin position="206"/>
        <end position="325"/>
    </location>
</feature>
<dbReference type="PRINTS" id="PR01023">
    <property type="entry name" value="NAFLGMOTY"/>
</dbReference>
<dbReference type="CDD" id="cd07185">
    <property type="entry name" value="OmpA_C-like"/>
    <property type="match status" value="1"/>
</dbReference>
<accession>A3DB37</accession>
<evidence type="ECO:0000256" key="3">
    <source>
        <dbReference type="ARBA" id="ARBA00022452"/>
    </source>
</evidence>
<reference evidence="14 15" key="1">
    <citation type="submission" date="2007-02" db="EMBL/GenBank/DDBJ databases">
        <title>Complete sequence of plasmid pSbal02 of Shewanella baltica OS155.</title>
        <authorList>
            <consortium name="US DOE Joint Genome Institute"/>
            <person name="Copeland A."/>
            <person name="Lucas S."/>
            <person name="Lapidus A."/>
            <person name="Barry K."/>
            <person name="Detter J.C."/>
            <person name="Glavina del Rio T."/>
            <person name="Hammon N."/>
            <person name="Israni S."/>
            <person name="Dalin E."/>
            <person name="Tice H."/>
            <person name="Pitluck S."/>
            <person name="Sims D.R."/>
            <person name="Brettin T."/>
            <person name="Bruce D."/>
            <person name="Han C."/>
            <person name="Tapia R."/>
            <person name="Brainard J."/>
            <person name="Schmutz J."/>
            <person name="Larimer F."/>
            <person name="Land M."/>
            <person name="Hauser L."/>
            <person name="Kyrpides N."/>
            <person name="Mikhailova N."/>
            <person name="Brettar I."/>
            <person name="Klappenbach J."/>
            <person name="Konstantinidis K."/>
            <person name="Rodrigues J."/>
            <person name="Tiedje J."/>
            <person name="Richardson P."/>
        </authorList>
    </citation>
    <scope>NUCLEOTIDE SEQUENCE [LARGE SCALE GENOMIC DNA]</scope>
    <source>
        <strain evidence="15">OS155 / ATCC BAA-1091</strain>
        <plasmid evidence="14 15">pSbal02</plasmid>
    </source>
</reference>
<dbReference type="InterPro" id="IPR011250">
    <property type="entry name" value="OMP/PagP_B-barrel"/>
</dbReference>
<evidence type="ECO:0000256" key="1">
    <source>
        <dbReference type="ARBA" id="ARBA00004571"/>
    </source>
</evidence>
<keyword evidence="6" id="KW-0406">Ion transport</keyword>
<dbReference type="PRINTS" id="PR01021">
    <property type="entry name" value="OMPADOMAIN"/>
</dbReference>
<evidence type="ECO:0000256" key="4">
    <source>
        <dbReference type="ARBA" id="ARBA00022692"/>
    </source>
</evidence>
<dbReference type="SUPFAM" id="SSF103088">
    <property type="entry name" value="OmpA-like"/>
    <property type="match status" value="1"/>
</dbReference>
<protein>
    <submittedName>
        <fullName evidence="14">OmpA/MotB domain protein</fullName>
    </submittedName>
</protein>
<dbReference type="PROSITE" id="PS51123">
    <property type="entry name" value="OMPA_2"/>
    <property type="match status" value="1"/>
</dbReference>
<evidence type="ECO:0000256" key="2">
    <source>
        <dbReference type="ARBA" id="ARBA00022448"/>
    </source>
</evidence>
<dbReference type="AlphaFoldDB" id="A3DB37"/>
<name>A3DB37_SHEB5</name>
<comment type="subcellular location">
    <subcellularLocation>
        <location evidence="1">Cell outer membrane</location>
        <topology evidence="1">Multi-pass membrane protein</topology>
    </subcellularLocation>
</comment>
<proteinExistence type="predicted"/>
<dbReference type="InterPro" id="IPR006690">
    <property type="entry name" value="OMPA-like_CS"/>
</dbReference>
<dbReference type="GO" id="GO:0009279">
    <property type="term" value="C:cell outer membrane"/>
    <property type="evidence" value="ECO:0007669"/>
    <property type="project" value="UniProtKB-SubCell"/>
</dbReference>
<dbReference type="HOGENOM" id="CLU_031536_0_1_6"/>
<evidence type="ECO:0000256" key="9">
    <source>
        <dbReference type="ARBA" id="ARBA00023237"/>
    </source>
</evidence>
<dbReference type="OrthoDB" id="9805832at2"/>
<feature type="chain" id="PRO_5002652378" evidence="12">
    <location>
        <begin position="18"/>
        <end position="333"/>
    </location>
</feature>